<proteinExistence type="predicted"/>
<reference evidence="1 2" key="1">
    <citation type="submission" date="2019-09" db="EMBL/GenBank/DDBJ databases">
        <authorList>
            <person name="Chandra G."/>
            <person name="Truman W A."/>
        </authorList>
    </citation>
    <scope>NUCLEOTIDE SEQUENCE [LARGE SCALE GENOMIC DNA]</scope>
    <source>
        <strain evidence="1">PS662</strain>
    </source>
</reference>
<protein>
    <recommendedName>
        <fullName evidence="3">DUF3079 domain-containing protein</fullName>
    </recommendedName>
</protein>
<dbReference type="InterPro" id="IPR021430">
    <property type="entry name" value="DUF3079"/>
</dbReference>
<accession>A0A5E6RYS5</accession>
<dbReference type="Proteomes" id="UP000326953">
    <property type="component" value="Unassembled WGS sequence"/>
</dbReference>
<evidence type="ECO:0008006" key="3">
    <source>
        <dbReference type="Google" id="ProtNLM"/>
    </source>
</evidence>
<dbReference type="EMBL" id="CABVHK010000005">
    <property type="protein sequence ID" value="VVM73180.1"/>
    <property type="molecule type" value="Genomic_DNA"/>
</dbReference>
<name>A0A5E6RYS5_PSEFL</name>
<sequence>MAKHFPDNPSHPERICWGCDRYCPAKSLACGNGSERTMHPAELFGEDWNVPGDWGVEAVIATDKAAVQRVEDDPVG</sequence>
<dbReference type="Pfam" id="PF11278">
    <property type="entry name" value="DUF3079"/>
    <property type="match status" value="1"/>
</dbReference>
<dbReference type="RefSeq" id="WP_150710761.1">
    <property type="nucleotide sequence ID" value="NZ_CABVHK010000005.1"/>
</dbReference>
<dbReference type="OrthoDB" id="6992469at2"/>
<evidence type="ECO:0000313" key="2">
    <source>
        <dbReference type="Proteomes" id="UP000326953"/>
    </source>
</evidence>
<gene>
    <name evidence="1" type="ORF">PS662_01913</name>
</gene>
<dbReference type="AlphaFoldDB" id="A0A5E6RYS5"/>
<evidence type="ECO:0000313" key="1">
    <source>
        <dbReference type="EMBL" id="VVM73180.1"/>
    </source>
</evidence>
<organism evidence="1 2">
    <name type="scientific">Pseudomonas fluorescens</name>
    <dbReference type="NCBI Taxonomy" id="294"/>
    <lineage>
        <taxon>Bacteria</taxon>
        <taxon>Pseudomonadati</taxon>
        <taxon>Pseudomonadota</taxon>
        <taxon>Gammaproteobacteria</taxon>
        <taxon>Pseudomonadales</taxon>
        <taxon>Pseudomonadaceae</taxon>
        <taxon>Pseudomonas</taxon>
    </lineage>
</organism>